<organism evidence="1 2">
    <name type="scientific">Colocasia esculenta</name>
    <name type="common">Wild taro</name>
    <name type="synonym">Arum esculentum</name>
    <dbReference type="NCBI Taxonomy" id="4460"/>
    <lineage>
        <taxon>Eukaryota</taxon>
        <taxon>Viridiplantae</taxon>
        <taxon>Streptophyta</taxon>
        <taxon>Embryophyta</taxon>
        <taxon>Tracheophyta</taxon>
        <taxon>Spermatophyta</taxon>
        <taxon>Magnoliopsida</taxon>
        <taxon>Liliopsida</taxon>
        <taxon>Araceae</taxon>
        <taxon>Aroideae</taxon>
        <taxon>Colocasieae</taxon>
        <taxon>Colocasia</taxon>
    </lineage>
</organism>
<evidence type="ECO:0000313" key="2">
    <source>
        <dbReference type="Proteomes" id="UP000652761"/>
    </source>
</evidence>
<dbReference type="EMBL" id="NMUH01003751">
    <property type="protein sequence ID" value="MQM06956.1"/>
    <property type="molecule type" value="Genomic_DNA"/>
</dbReference>
<name>A0A843WGS5_COLES</name>
<proteinExistence type="predicted"/>
<comment type="caution">
    <text evidence="1">The sequence shown here is derived from an EMBL/GenBank/DDBJ whole genome shotgun (WGS) entry which is preliminary data.</text>
</comment>
<gene>
    <name evidence="1" type="ORF">Taro_039789</name>
</gene>
<accession>A0A843WGS5</accession>
<evidence type="ECO:0000313" key="1">
    <source>
        <dbReference type="EMBL" id="MQM06956.1"/>
    </source>
</evidence>
<keyword evidence="2" id="KW-1185">Reference proteome</keyword>
<sequence>MSFRGQKTFISHSKIAIPADDLHVYKVNPGRGNHTESAYHNDRKLCSTRRENSSPGRRYGCTNIADIVTPVGLFSPPPLKNWP</sequence>
<dbReference type="Proteomes" id="UP000652761">
    <property type="component" value="Unassembled WGS sequence"/>
</dbReference>
<dbReference type="AlphaFoldDB" id="A0A843WGS5"/>
<protein>
    <submittedName>
        <fullName evidence="1">Uncharacterized protein</fullName>
    </submittedName>
</protein>
<reference evidence="1" key="1">
    <citation type="submission" date="2017-07" db="EMBL/GenBank/DDBJ databases">
        <title>Taro Niue Genome Assembly and Annotation.</title>
        <authorList>
            <person name="Atibalentja N."/>
            <person name="Keating K."/>
            <person name="Fields C.J."/>
        </authorList>
    </citation>
    <scope>NUCLEOTIDE SEQUENCE</scope>
    <source>
        <strain evidence="1">Niue_2</strain>
        <tissue evidence="1">Leaf</tissue>
    </source>
</reference>